<evidence type="ECO:0000256" key="5">
    <source>
        <dbReference type="SAM" id="Coils"/>
    </source>
</evidence>
<comment type="similarity">
    <text evidence="3">Belongs to the methyl-accepting chemotaxis (MCP) protein family.</text>
</comment>
<keyword evidence="6" id="KW-0472">Membrane</keyword>
<feature type="domain" description="HAMP" evidence="8">
    <location>
        <begin position="387"/>
        <end position="440"/>
    </location>
</feature>
<gene>
    <name evidence="9" type="ORF">SAMN05421762_3125</name>
</gene>
<dbReference type="SMART" id="SM00304">
    <property type="entry name" value="HAMP"/>
    <property type="match status" value="2"/>
</dbReference>
<reference evidence="9 10" key="1">
    <citation type="submission" date="2016-10" db="EMBL/GenBank/DDBJ databases">
        <authorList>
            <person name="de Groot N.N."/>
        </authorList>
    </citation>
    <scope>NUCLEOTIDE SEQUENCE [LARGE SCALE GENOMIC DNA]</scope>
    <source>
        <strain evidence="9 10">DSM 29619</strain>
    </source>
</reference>
<dbReference type="GO" id="GO:0004888">
    <property type="term" value="F:transmembrane signaling receptor activity"/>
    <property type="evidence" value="ECO:0007669"/>
    <property type="project" value="InterPro"/>
</dbReference>
<dbReference type="OrthoDB" id="354287at2"/>
<name>A0A1I1P0K7_9RHOB</name>
<accession>A0A1I1P0K7</accession>
<dbReference type="GO" id="GO:0007165">
    <property type="term" value="P:signal transduction"/>
    <property type="evidence" value="ECO:0007669"/>
    <property type="project" value="UniProtKB-KW"/>
</dbReference>
<evidence type="ECO:0000256" key="3">
    <source>
        <dbReference type="ARBA" id="ARBA00029447"/>
    </source>
</evidence>
<dbReference type="Proteomes" id="UP000231644">
    <property type="component" value="Unassembled WGS sequence"/>
</dbReference>
<dbReference type="PANTHER" id="PTHR43531">
    <property type="entry name" value="PROTEIN ICFG"/>
    <property type="match status" value="1"/>
</dbReference>
<dbReference type="FunFam" id="1.10.287.950:FF:000001">
    <property type="entry name" value="Methyl-accepting chemotaxis sensory transducer"/>
    <property type="match status" value="1"/>
</dbReference>
<dbReference type="InterPro" id="IPR004090">
    <property type="entry name" value="Chemotax_Me-accpt_rcpt"/>
</dbReference>
<evidence type="ECO:0000313" key="10">
    <source>
        <dbReference type="Proteomes" id="UP000231644"/>
    </source>
</evidence>
<proteinExistence type="inferred from homology"/>
<feature type="domain" description="Methyl-accepting transducer" evidence="7">
    <location>
        <begin position="507"/>
        <end position="729"/>
    </location>
</feature>
<dbReference type="Pfam" id="PF00672">
    <property type="entry name" value="HAMP"/>
    <property type="match status" value="2"/>
</dbReference>
<evidence type="ECO:0000313" key="9">
    <source>
        <dbReference type="EMBL" id="SFD00503.1"/>
    </source>
</evidence>
<keyword evidence="6" id="KW-0812">Transmembrane</keyword>
<keyword evidence="4" id="KW-0807">Transducer</keyword>
<keyword evidence="5" id="KW-0175">Coiled coil</keyword>
<evidence type="ECO:0000256" key="6">
    <source>
        <dbReference type="SAM" id="Phobius"/>
    </source>
</evidence>
<dbReference type="SUPFAM" id="SSF158472">
    <property type="entry name" value="HAMP domain-like"/>
    <property type="match status" value="1"/>
</dbReference>
<dbReference type="CDD" id="cd11386">
    <property type="entry name" value="MCP_signal"/>
    <property type="match status" value="1"/>
</dbReference>
<dbReference type="PROSITE" id="PS50111">
    <property type="entry name" value="CHEMOTAXIS_TRANSDUC_2"/>
    <property type="match status" value="1"/>
</dbReference>
<evidence type="ECO:0000256" key="4">
    <source>
        <dbReference type="PROSITE-ProRule" id="PRU00284"/>
    </source>
</evidence>
<feature type="domain" description="HAMP" evidence="8">
    <location>
        <begin position="450"/>
        <end position="502"/>
    </location>
</feature>
<organism evidence="9 10">
    <name type="scientific">Pseudooceanicola nitratireducens</name>
    <dbReference type="NCBI Taxonomy" id="517719"/>
    <lineage>
        <taxon>Bacteria</taxon>
        <taxon>Pseudomonadati</taxon>
        <taxon>Pseudomonadota</taxon>
        <taxon>Alphaproteobacteria</taxon>
        <taxon>Rhodobacterales</taxon>
        <taxon>Paracoccaceae</taxon>
        <taxon>Pseudooceanicola</taxon>
    </lineage>
</organism>
<feature type="coiled-coil region" evidence="5">
    <location>
        <begin position="421"/>
        <end position="448"/>
    </location>
</feature>
<dbReference type="RefSeq" id="WP_093446036.1">
    <property type="nucleotide sequence ID" value="NZ_FNZG01000001.1"/>
</dbReference>
<dbReference type="InterPro" id="IPR003660">
    <property type="entry name" value="HAMP_dom"/>
</dbReference>
<dbReference type="PANTHER" id="PTHR43531:SF11">
    <property type="entry name" value="METHYL-ACCEPTING CHEMOTAXIS PROTEIN 3"/>
    <property type="match status" value="1"/>
</dbReference>
<dbReference type="STRING" id="517719.SAMN05421762_3125"/>
<dbReference type="Gene3D" id="6.10.340.10">
    <property type="match status" value="1"/>
</dbReference>
<dbReference type="EMBL" id="FOLX01000001">
    <property type="protein sequence ID" value="SFD00503.1"/>
    <property type="molecule type" value="Genomic_DNA"/>
</dbReference>
<dbReference type="InterPro" id="IPR051310">
    <property type="entry name" value="MCP_chemotaxis"/>
</dbReference>
<dbReference type="Pfam" id="PF00015">
    <property type="entry name" value="MCPsignal"/>
    <property type="match status" value="1"/>
</dbReference>
<evidence type="ECO:0000259" key="8">
    <source>
        <dbReference type="PROSITE" id="PS50885"/>
    </source>
</evidence>
<evidence type="ECO:0000256" key="1">
    <source>
        <dbReference type="ARBA" id="ARBA00004370"/>
    </source>
</evidence>
<dbReference type="GO" id="GO:0016020">
    <property type="term" value="C:membrane"/>
    <property type="evidence" value="ECO:0007669"/>
    <property type="project" value="UniProtKB-SubCell"/>
</dbReference>
<evidence type="ECO:0000256" key="2">
    <source>
        <dbReference type="ARBA" id="ARBA00022500"/>
    </source>
</evidence>
<dbReference type="SMART" id="SM00283">
    <property type="entry name" value="MA"/>
    <property type="match status" value="1"/>
</dbReference>
<feature type="transmembrane region" description="Helical" evidence="6">
    <location>
        <begin position="34"/>
        <end position="55"/>
    </location>
</feature>
<dbReference type="AlphaFoldDB" id="A0A1I1P0K7"/>
<dbReference type="PRINTS" id="PR00260">
    <property type="entry name" value="CHEMTRNSDUCR"/>
</dbReference>
<dbReference type="PROSITE" id="PS50885">
    <property type="entry name" value="HAMP"/>
    <property type="match status" value="2"/>
</dbReference>
<dbReference type="InterPro" id="IPR004089">
    <property type="entry name" value="MCPsignal_dom"/>
</dbReference>
<protein>
    <submittedName>
        <fullName evidence="9">Methyl-accepting chemotaxis protein</fullName>
    </submittedName>
</protein>
<sequence>MSAASTHSSAPPAPAGARFNPLALIGQMRLAAKLPLIIVLMGAAVALVIGVTSFIDARTILMSEIERKFATTLNARRDALKSLFEETEAGLLSQSANPTTLAAINSFSLAWRTMGDGQQATLQRAFVTENPYPAGQRQMMTAVGNGTQYDMVHSKYHPYFQSVMESEGYYDLLLIDPAGNVLYSTAKGQDYATNLLEGQWRNTHLAEAFRSALTLPEGKTSFMDVAAYAAADGAPASFVGTAIRAGGEVKGVLIYQMPLSRLTAILNEASGLGATGETYAVGADMMARSASRFEDGRSMFDKVKRTPYLDAALSGEATEVTEQPNAQGGTDYVMAVPMEFHGTTWAIAARQQGAELMQPVEDLRNSLAVQVLGLLGVLALLGWLVGRAISRPFAVVGQRLKDMAEGDLASDVPMTNRREDVGDLARNLENLRSKLDQAEVERARSDQSAREQQQVVEQLTRNISALAEGNLTASIDVAFAPEYEDLRAAFNAALAKLNETVTALLSAGHEIDANAREVENASNDLSQKAIEQAASLEETAAAITQLSASVKSTADSASDADSVMGRAKADAVQSGSVVTQAMGAMDKISGSSQKITQVTSVIEDLAFQTNLLALNAGVEAARAGEAGRGFAVVASEVRALAQRSSDAAKEINALIQESAENVASGVELVEKAGSTFETLIGDFDKVSTSVSAIASAAREQSVGLQEINTAVDQLDGVTQKNAAVATQVHGTGKTMVREAEKLMQISAAFTVDSRNSGKPLAVVPASRPAAVERKAVVNHPIASASDVSDDEWAEF</sequence>
<keyword evidence="2" id="KW-0145">Chemotaxis</keyword>
<dbReference type="GO" id="GO:0006935">
    <property type="term" value="P:chemotaxis"/>
    <property type="evidence" value="ECO:0007669"/>
    <property type="project" value="UniProtKB-KW"/>
</dbReference>
<dbReference type="SUPFAM" id="SSF58104">
    <property type="entry name" value="Methyl-accepting chemotaxis protein (MCP) signaling domain"/>
    <property type="match status" value="1"/>
</dbReference>
<keyword evidence="10" id="KW-1185">Reference proteome</keyword>
<dbReference type="Gene3D" id="1.10.287.950">
    <property type="entry name" value="Methyl-accepting chemotaxis protein"/>
    <property type="match status" value="1"/>
</dbReference>
<evidence type="ECO:0000259" key="7">
    <source>
        <dbReference type="PROSITE" id="PS50111"/>
    </source>
</evidence>
<keyword evidence="6" id="KW-1133">Transmembrane helix</keyword>
<comment type="subcellular location">
    <subcellularLocation>
        <location evidence="1">Membrane</location>
    </subcellularLocation>
</comment>